<evidence type="ECO:0000313" key="8">
    <source>
        <dbReference type="Proteomes" id="UP000253741"/>
    </source>
</evidence>
<feature type="region of interest" description="Disordered" evidence="5">
    <location>
        <begin position="1"/>
        <end position="26"/>
    </location>
</feature>
<dbReference type="RefSeq" id="WP_147286000.1">
    <property type="nucleotide sequence ID" value="NZ_QQNA01000029.1"/>
</dbReference>
<feature type="domain" description="HTH tetR-type" evidence="6">
    <location>
        <begin position="24"/>
        <end position="84"/>
    </location>
</feature>
<dbReference type="Proteomes" id="UP000253741">
    <property type="component" value="Unassembled WGS sequence"/>
</dbReference>
<evidence type="ECO:0000256" key="2">
    <source>
        <dbReference type="ARBA" id="ARBA00023125"/>
    </source>
</evidence>
<keyword evidence="2 4" id="KW-0238">DNA-binding</keyword>
<keyword evidence="3" id="KW-0804">Transcription</keyword>
<dbReference type="GO" id="GO:0000976">
    <property type="term" value="F:transcription cis-regulatory region binding"/>
    <property type="evidence" value="ECO:0007669"/>
    <property type="project" value="TreeGrafter"/>
</dbReference>
<evidence type="ECO:0000256" key="4">
    <source>
        <dbReference type="PROSITE-ProRule" id="PRU00335"/>
    </source>
</evidence>
<dbReference type="SUPFAM" id="SSF46689">
    <property type="entry name" value="Homeodomain-like"/>
    <property type="match status" value="1"/>
</dbReference>
<dbReference type="Pfam" id="PF00440">
    <property type="entry name" value="TetR_N"/>
    <property type="match status" value="1"/>
</dbReference>
<dbReference type="InterPro" id="IPR025996">
    <property type="entry name" value="MT1864/Rv1816-like_C"/>
</dbReference>
<dbReference type="InterPro" id="IPR001647">
    <property type="entry name" value="HTH_TetR"/>
</dbReference>
<sequence>MPRATAASEPRRAPRSRNRRGEGGHLRADILAAATDLLDHGDERAVTLRAVARRAGIAAPSIYPHFPGRSAIMLAVVGEAFAELSGRLGAAVDAVDGTDTTYSTYATDSTDTTDTTGAADADADAADADAADARAPRRLYAACLAYLDFATAHPERYRAMFGEPTHPMGGDAGVGDDLTALGADALRVLSDALTDCVTAGYSTSTDPCADAIALWLGLHGLAHQRATAHAFPWPADLVRPIVASLSRLGPPLA</sequence>
<name>A0A370BHR8_9ACTN</name>
<comment type="caution">
    <text evidence="7">The sequence shown here is derived from an EMBL/GenBank/DDBJ whole genome shotgun (WGS) entry which is preliminary data.</text>
</comment>
<evidence type="ECO:0000256" key="3">
    <source>
        <dbReference type="ARBA" id="ARBA00023163"/>
    </source>
</evidence>
<evidence type="ECO:0000256" key="5">
    <source>
        <dbReference type="SAM" id="MobiDB-lite"/>
    </source>
</evidence>
<dbReference type="InterPro" id="IPR036271">
    <property type="entry name" value="Tet_transcr_reg_TetR-rel_C_sf"/>
</dbReference>
<dbReference type="PANTHER" id="PTHR30055:SF234">
    <property type="entry name" value="HTH-TYPE TRANSCRIPTIONAL REGULATOR BETI"/>
    <property type="match status" value="1"/>
</dbReference>
<evidence type="ECO:0000256" key="1">
    <source>
        <dbReference type="ARBA" id="ARBA00023015"/>
    </source>
</evidence>
<dbReference type="SUPFAM" id="SSF48498">
    <property type="entry name" value="Tetracyclin repressor-like, C-terminal domain"/>
    <property type="match status" value="1"/>
</dbReference>
<dbReference type="OrthoDB" id="3173376at2"/>
<gene>
    <name evidence="7" type="ORF">DVH02_04840</name>
</gene>
<evidence type="ECO:0000313" key="7">
    <source>
        <dbReference type="EMBL" id="RDG39206.1"/>
    </source>
</evidence>
<accession>A0A370BHR8</accession>
<proteinExistence type="predicted"/>
<feature type="DNA-binding region" description="H-T-H motif" evidence="4">
    <location>
        <begin position="47"/>
        <end position="66"/>
    </location>
</feature>
<dbReference type="Gene3D" id="1.10.357.10">
    <property type="entry name" value="Tetracycline Repressor, domain 2"/>
    <property type="match status" value="2"/>
</dbReference>
<organism evidence="7 8">
    <name type="scientific">Streptomyces corynorhini</name>
    <dbReference type="NCBI Taxonomy" id="2282652"/>
    <lineage>
        <taxon>Bacteria</taxon>
        <taxon>Bacillati</taxon>
        <taxon>Actinomycetota</taxon>
        <taxon>Actinomycetes</taxon>
        <taxon>Kitasatosporales</taxon>
        <taxon>Streptomycetaceae</taxon>
        <taxon>Streptomyces</taxon>
    </lineage>
</organism>
<protein>
    <submittedName>
        <fullName evidence="7">TetR/AcrR family transcriptional regulator</fullName>
    </submittedName>
</protein>
<feature type="non-terminal residue" evidence="7">
    <location>
        <position position="253"/>
    </location>
</feature>
<dbReference type="PANTHER" id="PTHR30055">
    <property type="entry name" value="HTH-TYPE TRANSCRIPTIONAL REGULATOR RUTR"/>
    <property type="match status" value="1"/>
</dbReference>
<dbReference type="Pfam" id="PF13305">
    <property type="entry name" value="TetR_C_33"/>
    <property type="match status" value="1"/>
</dbReference>
<dbReference type="InterPro" id="IPR050109">
    <property type="entry name" value="HTH-type_TetR-like_transc_reg"/>
</dbReference>
<dbReference type="InterPro" id="IPR009057">
    <property type="entry name" value="Homeodomain-like_sf"/>
</dbReference>
<keyword evidence="1" id="KW-0805">Transcription regulation</keyword>
<feature type="compositionally biased region" description="Low complexity" evidence="5">
    <location>
        <begin position="108"/>
        <end position="120"/>
    </location>
</feature>
<feature type="region of interest" description="Disordered" evidence="5">
    <location>
        <begin position="108"/>
        <end position="127"/>
    </location>
</feature>
<dbReference type="PROSITE" id="PS50977">
    <property type="entry name" value="HTH_TETR_2"/>
    <property type="match status" value="1"/>
</dbReference>
<keyword evidence="8" id="KW-1185">Reference proteome</keyword>
<evidence type="ECO:0000259" key="6">
    <source>
        <dbReference type="PROSITE" id="PS50977"/>
    </source>
</evidence>
<dbReference type="EMBL" id="QQNA01000029">
    <property type="protein sequence ID" value="RDG39206.1"/>
    <property type="molecule type" value="Genomic_DNA"/>
</dbReference>
<dbReference type="AlphaFoldDB" id="A0A370BHR8"/>
<dbReference type="GO" id="GO:0003700">
    <property type="term" value="F:DNA-binding transcription factor activity"/>
    <property type="evidence" value="ECO:0007669"/>
    <property type="project" value="TreeGrafter"/>
</dbReference>
<reference evidence="7 8" key="1">
    <citation type="submission" date="2018-07" db="EMBL/GenBank/DDBJ databases">
        <title>Streptomyces species from bats.</title>
        <authorList>
            <person name="Dunlap C."/>
        </authorList>
    </citation>
    <scope>NUCLEOTIDE SEQUENCE [LARGE SCALE GENOMIC DNA]</scope>
    <source>
        <strain evidence="7 8">AC230</strain>
    </source>
</reference>